<evidence type="ECO:0000313" key="3">
    <source>
        <dbReference type="Proteomes" id="UP000178602"/>
    </source>
</evidence>
<dbReference type="Proteomes" id="UP000178602">
    <property type="component" value="Unassembled WGS sequence"/>
</dbReference>
<feature type="domain" description="Rax2-like C-terminal" evidence="1">
    <location>
        <begin position="141"/>
        <end position="292"/>
    </location>
</feature>
<evidence type="ECO:0000313" key="2">
    <source>
        <dbReference type="EMBL" id="OGC28601.1"/>
    </source>
</evidence>
<protein>
    <recommendedName>
        <fullName evidence="1">Rax2-like C-terminal domain-containing protein</fullName>
    </recommendedName>
</protein>
<reference evidence="2 3" key="1">
    <citation type="journal article" date="2016" name="Nat. Commun.">
        <title>Thousands of microbial genomes shed light on interconnected biogeochemical processes in an aquifer system.</title>
        <authorList>
            <person name="Anantharaman K."/>
            <person name="Brown C.T."/>
            <person name="Hug L.A."/>
            <person name="Sharon I."/>
            <person name="Castelle C.J."/>
            <person name="Probst A.J."/>
            <person name="Thomas B.C."/>
            <person name="Singh A."/>
            <person name="Wilkins M.J."/>
            <person name="Karaoz U."/>
            <person name="Brodie E.L."/>
            <person name="Williams K.H."/>
            <person name="Hubbard S.S."/>
            <person name="Banfield J.F."/>
        </authorList>
    </citation>
    <scope>NUCLEOTIDE SEQUENCE [LARGE SCALE GENOMIC DNA]</scope>
</reference>
<evidence type="ECO:0000259" key="1">
    <source>
        <dbReference type="Pfam" id="PF12768"/>
    </source>
</evidence>
<dbReference type="SUPFAM" id="SSF50965">
    <property type="entry name" value="Galactose oxidase, central domain"/>
    <property type="match status" value="1"/>
</dbReference>
<dbReference type="Pfam" id="PF12768">
    <property type="entry name" value="Rax2"/>
    <property type="match status" value="1"/>
</dbReference>
<gene>
    <name evidence="2" type="ORF">A3K49_06555</name>
</gene>
<dbReference type="PANTHER" id="PTHR31778:SF2">
    <property type="entry name" value="BUD SITE SELECTION PROTEIN RAX2"/>
    <property type="match status" value="1"/>
</dbReference>
<comment type="caution">
    <text evidence="2">The sequence shown here is derived from an EMBL/GenBank/DDBJ whole genome shotgun (WGS) entry which is preliminary data.</text>
</comment>
<dbReference type="EMBL" id="MEUG01000001">
    <property type="protein sequence ID" value="OGC28601.1"/>
    <property type="molecule type" value="Genomic_DNA"/>
</dbReference>
<name>A0A1F4T748_UNCSA</name>
<dbReference type="Pfam" id="PF17164">
    <property type="entry name" value="DUF5122"/>
    <property type="match status" value="1"/>
</dbReference>
<dbReference type="GO" id="GO:1902929">
    <property type="term" value="C:plasma membrane of growing cell tip"/>
    <property type="evidence" value="ECO:0007669"/>
    <property type="project" value="TreeGrafter"/>
</dbReference>
<organism evidence="2 3">
    <name type="scientific">candidate division WOR-1 bacterium RIFOXYC12_FULL_54_18</name>
    <dbReference type="NCBI Taxonomy" id="1802584"/>
    <lineage>
        <taxon>Bacteria</taxon>
        <taxon>Bacillati</taxon>
        <taxon>Saganbacteria</taxon>
    </lineage>
</organism>
<sequence>MRIFTYALILGVLIYTFGCGGVSTVSTTTSTTLPASGWQTIGGGMDAPVYALIFDASGALVSAGSFNSAGGITDTSHIARWNGTRWEAIGKGLNGVVNALARDSSGNIYAGGSFTVAHNSGGDLAVANLVRWNGSIWQDVGGGVNGEIYALAIDPSNNLYVGGSFTSAGGNIVSNVAEWDGLAWRNLAGGTDSPVHSLSFDSSGKLIAGGAFLNTTSGVNANRLASWNGAAWSDLTGGRDYYINAIVAVTANIFVGGGLIDSTSADKRIVGRYDGSAWEQLPVGTSAGELVEDMAVDSLGTVYVAGKFTTAGGVTVNGLTSYDGATWEAFGGGLDGNLVRAVVLDSSGNIYVGGDFTKAGGIGASYIAKYLKP</sequence>
<dbReference type="InterPro" id="IPR024982">
    <property type="entry name" value="Rax2-like_C"/>
</dbReference>
<dbReference type="SUPFAM" id="SSF63829">
    <property type="entry name" value="Calcium-dependent phosphotriesterase"/>
    <property type="match status" value="1"/>
</dbReference>
<dbReference type="PANTHER" id="PTHR31778">
    <property type="entry name" value="BUD SITE SELECTION PROTEIN RAX2"/>
    <property type="match status" value="1"/>
</dbReference>
<proteinExistence type="predicted"/>
<dbReference type="AlphaFoldDB" id="A0A1F4T748"/>
<dbReference type="InterPro" id="IPR011043">
    <property type="entry name" value="Gal_Oxase/kelch_b-propeller"/>
</dbReference>
<dbReference type="InterPro" id="IPR013431">
    <property type="entry name" value="Delta_60_rpt"/>
</dbReference>
<accession>A0A1F4T748</accession>